<dbReference type="AlphaFoldDB" id="A0A8W8LSX5"/>
<feature type="repeat" description="NHL" evidence="3">
    <location>
        <begin position="484"/>
        <end position="511"/>
    </location>
</feature>
<evidence type="ECO:0000256" key="2">
    <source>
        <dbReference type="PROSITE-ProRule" id="PRU00024"/>
    </source>
</evidence>
<dbReference type="OrthoDB" id="9987040at2759"/>
<dbReference type="Gene3D" id="2.120.10.30">
    <property type="entry name" value="TolB, C-terminal domain"/>
    <property type="match status" value="1"/>
</dbReference>
<dbReference type="InterPro" id="IPR000315">
    <property type="entry name" value="Znf_B-box"/>
</dbReference>
<dbReference type="InterPro" id="IPR001258">
    <property type="entry name" value="NHL_repeat"/>
</dbReference>
<evidence type="ECO:0000256" key="3">
    <source>
        <dbReference type="PROSITE-ProRule" id="PRU00504"/>
    </source>
</evidence>
<dbReference type="PROSITE" id="PS51125">
    <property type="entry name" value="NHL"/>
    <property type="match status" value="1"/>
</dbReference>
<dbReference type="PROSITE" id="PS50119">
    <property type="entry name" value="ZF_BBOX"/>
    <property type="match status" value="1"/>
</dbReference>
<protein>
    <recommendedName>
        <fullName evidence="5">B box-type domain-containing protein</fullName>
    </recommendedName>
</protein>
<dbReference type="PANTHER" id="PTHR24104">
    <property type="entry name" value="E3 UBIQUITIN-PROTEIN LIGASE NHLRC1-RELATED"/>
    <property type="match status" value="1"/>
</dbReference>
<keyword evidence="2" id="KW-0479">Metal-binding</keyword>
<proteinExistence type="predicted"/>
<organism evidence="6 7">
    <name type="scientific">Magallana gigas</name>
    <name type="common">Pacific oyster</name>
    <name type="synonym">Crassostrea gigas</name>
    <dbReference type="NCBI Taxonomy" id="29159"/>
    <lineage>
        <taxon>Eukaryota</taxon>
        <taxon>Metazoa</taxon>
        <taxon>Spiralia</taxon>
        <taxon>Lophotrochozoa</taxon>
        <taxon>Mollusca</taxon>
        <taxon>Bivalvia</taxon>
        <taxon>Autobranchia</taxon>
        <taxon>Pteriomorphia</taxon>
        <taxon>Ostreida</taxon>
        <taxon>Ostreoidea</taxon>
        <taxon>Ostreidae</taxon>
        <taxon>Magallana</taxon>
    </lineage>
</organism>
<sequence length="554" mass="63116">MDPHSSAQDIPRCDLCETATVHSYCDFCHVNLCKPCVVDHISDGYHKHVIVPFQERRSTLIYPKCETHPHKNCEFQCKDCNNILVCSSCIASKKHGRHKFVEVTEIYKTKKGVIKDDTEVLENRISPSYEDIACDLENQLANLDGGYEKLTTTMSKQGEQWHREIDIVINKMKTELSEIKEKHRDILKKHLNEIKQIQSLINETLQALRKLEKSTEISSTMEYSSKIREFSKLPPTIQVSLPTFIPKPIDREKLYSLFGQITPLSTATEENVLPQNQPNTSVKDLLDEPKLVTTIQTGYKSLCSVTCLNEERIWTSGLTNDIKCFNIKGSLLQTIKTKSGNIPSDIAVDSDGDLLYTIEATRTVYKAKNGEREELIRLQGWMPFNLCVTSTGDLLVTMHSDDETQSKVVRYSGSTKKQTIQFDDEGKPLYSGSKKTKYITENRNHDICVADWKACAVVVVNQDGKRRWRYTGHPSVTKNKPFDPYGITTDSQSRILTADNENHCIHILDPNGLFLCYIDNCDLRDPTGLCVDNNDNLFVCEFIRGNVKKIKYLK</sequence>
<dbReference type="GO" id="GO:0008270">
    <property type="term" value="F:zinc ion binding"/>
    <property type="evidence" value="ECO:0007669"/>
    <property type="project" value="UniProtKB-KW"/>
</dbReference>
<dbReference type="Gene3D" id="3.30.160.60">
    <property type="entry name" value="Classic Zinc Finger"/>
    <property type="match status" value="1"/>
</dbReference>
<evidence type="ECO:0000313" key="7">
    <source>
        <dbReference type="Proteomes" id="UP000005408"/>
    </source>
</evidence>
<keyword evidence="1" id="KW-0677">Repeat</keyword>
<dbReference type="InterPro" id="IPR011042">
    <property type="entry name" value="6-blade_b-propeller_TolB-like"/>
</dbReference>
<evidence type="ECO:0000259" key="5">
    <source>
        <dbReference type="PROSITE" id="PS50119"/>
    </source>
</evidence>
<reference evidence="6" key="1">
    <citation type="submission" date="2022-08" db="UniProtKB">
        <authorList>
            <consortium name="EnsemblMetazoa"/>
        </authorList>
    </citation>
    <scope>IDENTIFICATION</scope>
    <source>
        <strain evidence="6">05x7-T-G4-1.051#20</strain>
    </source>
</reference>
<evidence type="ECO:0000256" key="4">
    <source>
        <dbReference type="SAM" id="Coils"/>
    </source>
</evidence>
<feature type="coiled-coil region" evidence="4">
    <location>
        <begin position="169"/>
        <end position="214"/>
    </location>
</feature>
<feature type="domain" description="B box-type" evidence="5">
    <location>
        <begin position="8"/>
        <end position="53"/>
    </location>
</feature>
<dbReference type="SUPFAM" id="SSF57845">
    <property type="entry name" value="B-box zinc-binding domain"/>
    <property type="match status" value="1"/>
</dbReference>
<keyword evidence="2" id="KW-0862">Zinc</keyword>
<dbReference type="GO" id="GO:0000209">
    <property type="term" value="P:protein polyubiquitination"/>
    <property type="evidence" value="ECO:0007669"/>
    <property type="project" value="TreeGrafter"/>
</dbReference>
<dbReference type="Proteomes" id="UP000005408">
    <property type="component" value="Unassembled WGS sequence"/>
</dbReference>
<dbReference type="EnsemblMetazoa" id="G29550.1">
    <property type="protein sequence ID" value="G29550.1:cds"/>
    <property type="gene ID" value="G29550"/>
</dbReference>
<dbReference type="GO" id="GO:0061630">
    <property type="term" value="F:ubiquitin protein ligase activity"/>
    <property type="evidence" value="ECO:0007669"/>
    <property type="project" value="TreeGrafter"/>
</dbReference>
<evidence type="ECO:0000256" key="1">
    <source>
        <dbReference type="ARBA" id="ARBA00022737"/>
    </source>
</evidence>
<dbReference type="GO" id="GO:0043161">
    <property type="term" value="P:proteasome-mediated ubiquitin-dependent protein catabolic process"/>
    <property type="evidence" value="ECO:0007669"/>
    <property type="project" value="TreeGrafter"/>
</dbReference>
<accession>A0A8W8LSX5</accession>
<keyword evidence="7" id="KW-1185">Reference proteome</keyword>
<keyword evidence="2" id="KW-0863">Zinc-finger</keyword>
<dbReference type="CDD" id="cd19756">
    <property type="entry name" value="Bbox2"/>
    <property type="match status" value="1"/>
</dbReference>
<name>A0A8W8LSX5_MAGGI</name>
<dbReference type="OMA" id="DNENHCI"/>
<evidence type="ECO:0000313" key="6">
    <source>
        <dbReference type="EnsemblMetazoa" id="G29550.1:cds"/>
    </source>
</evidence>
<dbReference type="SUPFAM" id="SSF101898">
    <property type="entry name" value="NHL repeat"/>
    <property type="match status" value="1"/>
</dbReference>
<dbReference type="PANTHER" id="PTHR24104:SF25">
    <property type="entry name" value="PROTEIN LIN-41"/>
    <property type="match status" value="1"/>
</dbReference>
<dbReference type="InterPro" id="IPR050952">
    <property type="entry name" value="TRIM-NHL_E3_ligases"/>
</dbReference>
<keyword evidence="4" id="KW-0175">Coiled coil</keyword>